<feature type="transmembrane region" description="Helical" evidence="1">
    <location>
        <begin position="110"/>
        <end position="131"/>
    </location>
</feature>
<protein>
    <recommendedName>
        <fullName evidence="4">DUF3592 domain-containing protein</fullName>
    </recommendedName>
</protein>
<organism evidence="2 3">
    <name type="scientific">Agromyces fucosus</name>
    <dbReference type="NCBI Taxonomy" id="41985"/>
    <lineage>
        <taxon>Bacteria</taxon>
        <taxon>Bacillati</taxon>
        <taxon>Actinomycetota</taxon>
        <taxon>Actinomycetes</taxon>
        <taxon>Micrococcales</taxon>
        <taxon>Microbacteriaceae</taxon>
        <taxon>Agromyces</taxon>
    </lineage>
</organism>
<evidence type="ECO:0000256" key="1">
    <source>
        <dbReference type="SAM" id="Phobius"/>
    </source>
</evidence>
<name>A0A4Q2JLJ4_9MICO</name>
<keyword evidence="1" id="KW-0812">Transmembrane</keyword>
<keyword evidence="3" id="KW-1185">Reference proteome</keyword>
<proteinExistence type="predicted"/>
<feature type="transmembrane region" description="Helical" evidence="1">
    <location>
        <begin position="162"/>
        <end position="181"/>
    </location>
</feature>
<feature type="transmembrane region" description="Helical" evidence="1">
    <location>
        <begin position="21"/>
        <end position="45"/>
    </location>
</feature>
<dbReference type="AlphaFoldDB" id="A0A4Q2JLJ4"/>
<feature type="transmembrane region" description="Helical" evidence="1">
    <location>
        <begin position="77"/>
        <end position="98"/>
    </location>
</feature>
<keyword evidence="1" id="KW-0472">Membrane</keyword>
<accession>A0A4Q2JLJ4</accession>
<dbReference type="Proteomes" id="UP000292935">
    <property type="component" value="Unassembled WGS sequence"/>
</dbReference>
<evidence type="ECO:0008006" key="4">
    <source>
        <dbReference type="Google" id="ProtNLM"/>
    </source>
</evidence>
<dbReference type="OrthoDB" id="5197046at2"/>
<sequence length="292" mass="31554">MTIADPVVARRERRRRLEGRPAVLALIVVAVVVAMGCAVALGIMIGATVEDIRHSIIDSVFDERESEPTFWGPATTAILWILGTFGLLGSAAAASWSLDAYRGGERTPVVLVPALSAIVVAVVAIDATGWLEPLRVGTRVDPVFHHDVPWDAGSWVAYTADLWLPVLLILAVAGGIVVVAVHNRRLLEQRRLRTRLLREGRRVPGTIVGTTARTATNDVGQRSVIGATVDVRYTDHAGVGHRLSRSIRRRDVLAGGFSVEVLYDPARPGDDDAVFLAFDRDPDPSEWVGAVD</sequence>
<evidence type="ECO:0000313" key="3">
    <source>
        <dbReference type="Proteomes" id="UP000292935"/>
    </source>
</evidence>
<dbReference type="RefSeq" id="WP_129231879.1">
    <property type="nucleotide sequence ID" value="NZ_SDPO01000003.1"/>
</dbReference>
<comment type="caution">
    <text evidence="2">The sequence shown here is derived from an EMBL/GenBank/DDBJ whole genome shotgun (WGS) entry which is preliminary data.</text>
</comment>
<gene>
    <name evidence="2" type="ORF">ESP57_12995</name>
</gene>
<keyword evidence="1" id="KW-1133">Transmembrane helix</keyword>
<reference evidence="2 3" key="1">
    <citation type="submission" date="2019-01" db="EMBL/GenBank/DDBJ databases">
        <authorList>
            <person name="Li J."/>
        </authorList>
    </citation>
    <scope>NUCLEOTIDE SEQUENCE [LARGE SCALE GENOMIC DNA]</scope>
    <source>
        <strain evidence="2 3">CCUG 35506</strain>
    </source>
</reference>
<dbReference type="EMBL" id="SDPO01000003">
    <property type="protein sequence ID" value="RXZ47469.1"/>
    <property type="molecule type" value="Genomic_DNA"/>
</dbReference>
<evidence type="ECO:0000313" key="2">
    <source>
        <dbReference type="EMBL" id="RXZ47469.1"/>
    </source>
</evidence>